<dbReference type="AlphaFoldDB" id="A0A401WFX8"/>
<dbReference type="Gene3D" id="3.40.630.10">
    <property type="entry name" value="Zn peptidases"/>
    <property type="match status" value="1"/>
</dbReference>
<feature type="chain" id="PRO_5019153280" evidence="1">
    <location>
        <begin position="29"/>
        <end position="477"/>
    </location>
</feature>
<dbReference type="InterPro" id="IPR003137">
    <property type="entry name" value="PA_domain"/>
</dbReference>
<comment type="caution">
    <text evidence="4">The sequence shown here is derived from an EMBL/GenBank/DDBJ whole genome shotgun (WGS) entry which is preliminary data.</text>
</comment>
<evidence type="ECO:0000313" key="4">
    <source>
        <dbReference type="EMBL" id="GCD48216.1"/>
    </source>
</evidence>
<dbReference type="PANTHER" id="PTHR12147:SF26">
    <property type="entry name" value="PEPTIDASE M28 DOMAIN-CONTAINING PROTEIN"/>
    <property type="match status" value="1"/>
</dbReference>
<protein>
    <submittedName>
        <fullName evidence="4">Amidohydrolase</fullName>
    </submittedName>
</protein>
<feature type="domain" description="PA" evidence="2">
    <location>
        <begin position="137"/>
        <end position="215"/>
    </location>
</feature>
<feature type="signal peptide" evidence="1">
    <location>
        <begin position="1"/>
        <end position="28"/>
    </location>
</feature>
<reference evidence="4 5" key="1">
    <citation type="submission" date="2018-11" db="EMBL/GenBank/DDBJ databases">
        <title>Whole genome sequence of Streptomyces paromomycinus NBRC 15454(T).</title>
        <authorList>
            <person name="Komaki H."/>
            <person name="Tamura T."/>
        </authorList>
    </citation>
    <scope>NUCLEOTIDE SEQUENCE [LARGE SCALE GENOMIC DNA]</scope>
    <source>
        <strain evidence="4 5">NBRC 15454</strain>
    </source>
</reference>
<keyword evidence="1" id="KW-0732">Signal</keyword>
<dbReference type="Pfam" id="PF04389">
    <property type="entry name" value="Peptidase_M28"/>
    <property type="match status" value="1"/>
</dbReference>
<dbReference type="Pfam" id="PF02225">
    <property type="entry name" value="PA"/>
    <property type="match status" value="1"/>
</dbReference>
<evidence type="ECO:0000259" key="2">
    <source>
        <dbReference type="Pfam" id="PF02225"/>
    </source>
</evidence>
<dbReference type="Proteomes" id="UP000286746">
    <property type="component" value="Unassembled WGS sequence"/>
</dbReference>
<dbReference type="InterPro" id="IPR007484">
    <property type="entry name" value="Peptidase_M28"/>
</dbReference>
<keyword evidence="5" id="KW-1185">Reference proteome</keyword>
<dbReference type="GO" id="GO:0008235">
    <property type="term" value="F:metalloexopeptidase activity"/>
    <property type="evidence" value="ECO:0007669"/>
    <property type="project" value="InterPro"/>
</dbReference>
<accession>A0A401WFX8</accession>
<evidence type="ECO:0000313" key="5">
    <source>
        <dbReference type="Proteomes" id="UP000286746"/>
    </source>
</evidence>
<gene>
    <name evidence="4" type="ORF">GKJPGBOP_08012</name>
</gene>
<organism evidence="4 5">
    <name type="scientific">Streptomyces paromomycinus</name>
    <name type="common">Streptomyces rimosus subsp. paromomycinus</name>
    <dbReference type="NCBI Taxonomy" id="92743"/>
    <lineage>
        <taxon>Bacteria</taxon>
        <taxon>Bacillati</taxon>
        <taxon>Actinomycetota</taxon>
        <taxon>Actinomycetes</taxon>
        <taxon>Kitasatosporales</taxon>
        <taxon>Streptomycetaceae</taxon>
        <taxon>Streptomyces</taxon>
    </lineage>
</organism>
<proteinExistence type="predicted"/>
<dbReference type="InterPro" id="IPR046450">
    <property type="entry name" value="PA_dom_sf"/>
</dbReference>
<dbReference type="EMBL" id="BHZD01000001">
    <property type="protein sequence ID" value="GCD48216.1"/>
    <property type="molecule type" value="Genomic_DNA"/>
</dbReference>
<evidence type="ECO:0000259" key="3">
    <source>
        <dbReference type="Pfam" id="PF04389"/>
    </source>
</evidence>
<sequence>MGFRTPTTAAVSVAVLSALLLAQVPARADTAPASLTDSGVRAHVDALQRIADRNGGNRASGTNGYAESLDYVEQRLKKAGYEVERQPFGFLFTQVLTERLTLPGGKPVPVIVAKYSPSTPAKGLTARFAALTGPEERRQGCAPASYDGATVTGRIALVGNGGCTMDDKGKAAAAAGAAAVVVINDRAGELYGWLKDAAGARIPVSGVSPETGEALTRAARQNAPGTLTLRSRTEKRTTENLIARTRAGDPAHQVISGAHLDSVPETAGINDNGAAVAVLLESALRGAQRPAPKNQLVFAFWGAEEFDMLGSQYFVDRLTPAQRKRVAAYLNLEMIGGPNSGLFTMDGKNADPEGGITPPNGSADIADRLTRAFAEAGEVAQTWKLDGRSDYAPFMKAGIPAGGLNGGSFELKTAEQARLWGGTAGQPFDPCYHQVCDNAGSFNATAARKHGDAFVRTLDHFAGTAVARTDRAARDRD</sequence>
<name>A0A401WFX8_STREY</name>
<dbReference type="Gene3D" id="3.50.30.30">
    <property type="match status" value="1"/>
</dbReference>
<dbReference type="GO" id="GO:0006508">
    <property type="term" value="P:proteolysis"/>
    <property type="evidence" value="ECO:0007669"/>
    <property type="project" value="InterPro"/>
</dbReference>
<dbReference type="InterPro" id="IPR045175">
    <property type="entry name" value="M28_fam"/>
</dbReference>
<dbReference type="SUPFAM" id="SSF53187">
    <property type="entry name" value="Zn-dependent exopeptidases"/>
    <property type="match status" value="1"/>
</dbReference>
<dbReference type="PANTHER" id="PTHR12147">
    <property type="entry name" value="METALLOPEPTIDASE M28 FAMILY MEMBER"/>
    <property type="match status" value="1"/>
</dbReference>
<evidence type="ECO:0000256" key="1">
    <source>
        <dbReference type="SAM" id="SignalP"/>
    </source>
</evidence>
<feature type="domain" description="Peptidase M28" evidence="3">
    <location>
        <begin position="240"/>
        <end position="455"/>
    </location>
</feature>
<keyword evidence="4" id="KW-0378">Hydrolase</keyword>
<dbReference type="SUPFAM" id="SSF52025">
    <property type="entry name" value="PA domain"/>
    <property type="match status" value="1"/>
</dbReference>